<gene>
    <name evidence="1" type="ORF">GCM10012280_65320</name>
</gene>
<proteinExistence type="predicted"/>
<evidence type="ECO:0000313" key="1">
    <source>
        <dbReference type="EMBL" id="GGO99262.1"/>
    </source>
</evidence>
<dbReference type="Proteomes" id="UP000641932">
    <property type="component" value="Unassembled WGS sequence"/>
</dbReference>
<protein>
    <submittedName>
        <fullName evidence="1">Uncharacterized protein</fullName>
    </submittedName>
</protein>
<dbReference type="EMBL" id="BMMS01000043">
    <property type="protein sequence ID" value="GGO99262.1"/>
    <property type="molecule type" value="Genomic_DNA"/>
</dbReference>
<sequence length="228" mass="25941">MCGAGPARAPPSVDVPGRGAHDHLRLWGKPVDRMVAAAATDYRASPPPRRGAQRADDYDSWCEKHDVCGRLIDHNHTIAEVKGNVVYGNQNGFIGSFDLVNRQAFDGEFPRWRSLIDWDYGPQVQPDRFPLNCRINISHGPDDYCGKNEPVFASIDRGFTRSWNPSSSRYMYNEARLRDGRKHHDDMTGMFWAHGHDAEFKIRGAIHTGRWSKCNTGHCKYYQVPWKA</sequence>
<accession>A0A917ZYX3</accession>
<reference evidence="1" key="1">
    <citation type="journal article" date="2014" name="Int. J. Syst. Evol. Microbiol.">
        <title>Complete genome sequence of Corynebacterium casei LMG S-19264T (=DSM 44701T), isolated from a smear-ripened cheese.</title>
        <authorList>
            <consortium name="US DOE Joint Genome Institute (JGI-PGF)"/>
            <person name="Walter F."/>
            <person name="Albersmeier A."/>
            <person name="Kalinowski J."/>
            <person name="Ruckert C."/>
        </authorList>
    </citation>
    <scope>NUCLEOTIDE SEQUENCE</scope>
    <source>
        <strain evidence="1">CGMCC 4.7201</strain>
    </source>
</reference>
<dbReference type="AlphaFoldDB" id="A0A917ZYX3"/>
<organism evidence="1 2">
    <name type="scientific">Wenjunlia tyrosinilytica</name>
    <dbReference type="NCBI Taxonomy" id="1544741"/>
    <lineage>
        <taxon>Bacteria</taxon>
        <taxon>Bacillati</taxon>
        <taxon>Actinomycetota</taxon>
        <taxon>Actinomycetes</taxon>
        <taxon>Kitasatosporales</taxon>
        <taxon>Streptomycetaceae</taxon>
        <taxon>Wenjunlia</taxon>
    </lineage>
</organism>
<comment type="caution">
    <text evidence="1">The sequence shown here is derived from an EMBL/GenBank/DDBJ whole genome shotgun (WGS) entry which is preliminary data.</text>
</comment>
<name>A0A917ZYX3_9ACTN</name>
<reference evidence="1" key="2">
    <citation type="submission" date="2020-09" db="EMBL/GenBank/DDBJ databases">
        <authorList>
            <person name="Sun Q."/>
            <person name="Zhou Y."/>
        </authorList>
    </citation>
    <scope>NUCLEOTIDE SEQUENCE</scope>
    <source>
        <strain evidence="1">CGMCC 4.7201</strain>
    </source>
</reference>
<keyword evidence="2" id="KW-1185">Reference proteome</keyword>
<evidence type="ECO:0000313" key="2">
    <source>
        <dbReference type="Proteomes" id="UP000641932"/>
    </source>
</evidence>